<name>A0A0A5G0J3_9BACI</name>
<dbReference type="Proteomes" id="UP000030401">
    <property type="component" value="Unassembled WGS sequence"/>
</dbReference>
<reference evidence="1 2" key="1">
    <citation type="submission" date="2013-08" db="EMBL/GenBank/DDBJ databases">
        <authorList>
            <person name="Huang J."/>
            <person name="Wang G."/>
        </authorList>
    </citation>
    <scope>NUCLEOTIDE SEQUENCE [LARGE SCALE GENOMIC DNA]</scope>
    <source>
        <strain evidence="1 2">JSM 072002</strain>
    </source>
</reference>
<evidence type="ECO:0000313" key="2">
    <source>
        <dbReference type="Proteomes" id="UP000030401"/>
    </source>
</evidence>
<accession>A0A0A5G0J3</accession>
<dbReference type="AlphaFoldDB" id="A0A0A5G0J3"/>
<sequence length="101" mass="12130">MMKAWEFIKFAEEKILKKKWSPDAVVGIAKRKEQFEYIPSTKTLYNWIDEGKLTIVNMDLEMKLRRSTKGKKFSKHNKVHGMSIEERPKSIETREEFGHWR</sequence>
<evidence type="ECO:0000313" key="1">
    <source>
        <dbReference type="EMBL" id="KGX84575.1"/>
    </source>
</evidence>
<dbReference type="STRING" id="1385512.N784_13125"/>
<comment type="caution">
    <text evidence="1">The sequence shown here is derived from an EMBL/GenBank/DDBJ whole genome shotgun (WGS) entry which is preliminary data.</text>
</comment>
<dbReference type="eggNOG" id="COG2826">
    <property type="taxonomic scope" value="Bacteria"/>
</dbReference>
<gene>
    <name evidence="1" type="ORF">N784_13125</name>
</gene>
<proteinExistence type="predicted"/>
<protein>
    <submittedName>
        <fullName evidence="1">Integrase</fullName>
    </submittedName>
</protein>
<keyword evidence="2" id="KW-1185">Reference proteome</keyword>
<dbReference type="EMBL" id="AVPG01000035">
    <property type="protein sequence ID" value="KGX84575.1"/>
    <property type="molecule type" value="Genomic_DNA"/>
</dbReference>
<organism evidence="1 2">
    <name type="scientific">Pontibacillus litoralis JSM 072002</name>
    <dbReference type="NCBI Taxonomy" id="1385512"/>
    <lineage>
        <taxon>Bacteria</taxon>
        <taxon>Bacillati</taxon>
        <taxon>Bacillota</taxon>
        <taxon>Bacilli</taxon>
        <taxon>Bacillales</taxon>
        <taxon>Bacillaceae</taxon>
        <taxon>Pontibacillus</taxon>
    </lineage>
</organism>